<dbReference type="InterPro" id="IPR001206">
    <property type="entry name" value="Diacylglycerol_kinase_cat_dom"/>
</dbReference>
<proteinExistence type="predicted"/>
<dbReference type="InterPro" id="IPR017438">
    <property type="entry name" value="ATP-NAD_kinase_N"/>
</dbReference>
<keyword evidence="4" id="KW-1185">Reference proteome</keyword>
<name>A0A553P4F5_TIGCA</name>
<evidence type="ECO:0000259" key="2">
    <source>
        <dbReference type="PROSITE" id="PS50146"/>
    </source>
</evidence>
<dbReference type="AlphaFoldDB" id="A0A553P4F5"/>
<evidence type="ECO:0000313" key="3">
    <source>
        <dbReference type="EMBL" id="TRY72571.1"/>
    </source>
</evidence>
<feature type="region of interest" description="Disordered" evidence="1">
    <location>
        <begin position="434"/>
        <end position="481"/>
    </location>
</feature>
<protein>
    <recommendedName>
        <fullName evidence="2">DAGKc domain-containing protein</fullName>
    </recommendedName>
</protein>
<feature type="domain" description="DAGKc" evidence="2">
    <location>
        <begin position="181"/>
        <end position="327"/>
    </location>
</feature>
<dbReference type="PROSITE" id="PS50146">
    <property type="entry name" value="DAGK"/>
    <property type="match status" value="1"/>
</dbReference>
<reference evidence="3 4" key="1">
    <citation type="journal article" date="2018" name="Nat. Ecol. Evol.">
        <title>Genomic signatures of mitonuclear coevolution across populations of Tigriopus californicus.</title>
        <authorList>
            <person name="Barreto F.S."/>
            <person name="Watson E.T."/>
            <person name="Lima T.G."/>
            <person name="Willett C.S."/>
            <person name="Edmands S."/>
            <person name="Li W."/>
            <person name="Burton R.S."/>
        </authorList>
    </citation>
    <scope>NUCLEOTIDE SEQUENCE [LARGE SCALE GENOMIC DNA]</scope>
    <source>
        <strain evidence="3 4">San Diego</strain>
    </source>
</reference>
<dbReference type="Gene3D" id="2.60.200.40">
    <property type="match status" value="1"/>
</dbReference>
<dbReference type="InterPro" id="IPR016064">
    <property type="entry name" value="NAD/diacylglycerol_kinase_sf"/>
</dbReference>
<dbReference type="OrthoDB" id="3853857at2759"/>
<dbReference type="Gene3D" id="3.40.50.10330">
    <property type="entry name" value="Probable inorganic polyphosphate/atp-NAD kinase, domain 1"/>
    <property type="match status" value="1"/>
</dbReference>
<evidence type="ECO:0000313" key="4">
    <source>
        <dbReference type="Proteomes" id="UP000318571"/>
    </source>
</evidence>
<dbReference type="EMBL" id="VCGU01000008">
    <property type="protein sequence ID" value="TRY72571.1"/>
    <property type="molecule type" value="Genomic_DNA"/>
</dbReference>
<dbReference type="GO" id="GO:0001727">
    <property type="term" value="F:lipid kinase activity"/>
    <property type="evidence" value="ECO:0007669"/>
    <property type="project" value="TreeGrafter"/>
</dbReference>
<dbReference type="Pfam" id="PF00781">
    <property type="entry name" value="DAGK_cat"/>
    <property type="match status" value="1"/>
</dbReference>
<accession>A0A553P4F5</accession>
<dbReference type="SUPFAM" id="SSF111331">
    <property type="entry name" value="NAD kinase/diacylglycerol kinase-like"/>
    <property type="match status" value="1"/>
</dbReference>
<sequence>MKSEETYTGRVVLLEHTFRVWCKGKVGEYVVSLSHLGLTLQTRSLRTSCCHLCSDWKCIQVFGRDILACRPALGVQGTERPNLGPPLFQLITYPLVGKAPSKVVFYFHLRPKETKTAEGTDDEDEDAQSVLYHFDHKQVHLLKQNWVKTILELFFPGGSPLTSSGPFSKSRLVNVTQSKTYLSQKILVALNPLAGKGNALKVFRDILVPIFKDAATEYEVLVTEYPGHAYSVVKNENLARWKGVVCVSGDGLIHEVLNGLFDRVDWQDALSHLSVSSIPIGTISAFGRAMIHLQKEPFHHDGILSNALNVGRAITHPMDLIFVQTKDRSQVGVCNFGWGLLNELKGTKTNKLKLLKNYRLGLTNLFRVSSITVQSAVISYLPVQGGNSSTKQLSENLSSKASSQIHSLQSTLSNRTTCSSCSIGLLKDAPNLSKTFNSSRNTSESTDIRDSSMDPLITSTKAKKATSKTKPRSPAIASPPPASRYTYTSLLAEGQLYFRSWQELDVRLQHHGPFPLLNNHTVMMASSVVTASPPSSMSQGTLRNQKRPKPYFPAMPEMPKPLHQDLGWVTEVGDFVAVHVFNMPCLDQDRTVVPDGSINDGRLRLLLIRGGIKRADLYKFLNAIESDATFMSESMPPLPDGVEIISIKGIRITPITMETAFQVDDQIVTGSVECIQAFVMPGVARTMVK</sequence>
<dbReference type="GO" id="GO:0006665">
    <property type="term" value="P:sphingolipid metabolic process"/>
    <property type="evidence" value="ECO:0007669"/>
    <property type="project" value="TreeGrafter"/>
</dbReference>
<dbReference type="InterPro" id="IPR050187">
    <property type="entry name" value="Lipid_Phosphate_FormReg"/>
</dbReference>
<dbReference type="GO" id="GO:0016020">
    <property type="term" value="C:membrane"/>
    <property type="evidence" value="ECO:0007669"/>
    <property type="project" value="GOC"/>
</dbReference>
<feature type="compositionally biased region" description="Polar residues" evidence="1">
    <location>
        <begin position="434"/>
        <end position="445"/>
    </location>
</feature>
<dbReference type="STRING" id="6832.A0A553P4F5"/>
<organism evidence="3 4">
    <name type="scientific">Tigriopus californicus</name>
    <name type="common">Marine copepod</name>
    <dbReference type="NCBI Taxonomy" id="6832"/>
    <lineage>
        <taxon>Eukaryota</taxon>
        <taxon>Metazoa</taxon>
        <taxon>Ecdysozoa</taxon>
        <taxon>Arthropoda</taxon>
        <taxon>Crustacea</taxon>
        <taxon>Multicrustacea</taxon>
        <taxon>Hexanauplia</taxon>
        <taxon>Copepoda</taxon>
        <taxon>Harpacticoida</taxon>
        <taxon>Harpacticidae</taxon>
        <taxon>Tigriopus</taxon>
    </lineage>
</organism>
<gene>
    <name evidence="3" type="ORF">TCAL_00196</name>
</gene>
<dbReference type="SMART" id="SM00046">
    <property type="entry name" value="DAGKc"/>
    <property type="match status" value="1"/>
</dbReference>
<dbReference type="PANTHER" id="PTHR12358:SF54">
    <property type="entry name" value="SPHINGOSINE KINASE RELATED PROTEIN"/>
    <property type="match status" value="1"/>
</dbReference>
<dbReference type="PANTHER" id="PTHR12358">
    <property type="entry name" value="SPHINGOSINE KINASE"/>
    <property type="match status" value="1"/>
</dbReference>
<dbReference type="Proteomes" id="UP000318571">
    <property type="component" value="Chromosome 7"/>
</dbReference>
<evidence type="ECO:0000256" key="1">
    <source>
        <dbReference type="SAM" id="MobiDB-lite"/>
    </source>
</evidence>
<feature type="compositionally biased region" description="Basic residues" evidence="1">
    <location>
        <begin position="461"/>
        <end position="471"/>
    </location>
</feature>
<comment type="caution">
    <text evidence="3">The sequence shown here is derived from an EMBL/GenBank/DDBJ whole genome shotgun (WGS) entry which is preliminary data.</text>
</comment>